<dbReference type="KEGG" id="cmb:CSW64_09595"/>
<accession>A0A2D2AXD1</accession>
<reference evidence="5 6" key="1">
    <citation type="submission" date="2017-10" db="EMBL/GenBank/DDBJ databases">
        <title>Genome sequence of Caulobacter mirabilis FWC38.</title>
        <authorList>
            <person name="Fiebig A."/>
            <person name="Crosson S."/>
        </authorList>
    </citation>
    <scope>NUCLEOTIDE SEQUENCE [LARGE SCALE GENOMIC DNA]</scope>
    <source>
        <strain evidence="5 6">FWC 38</strain>
    </source>
</reference>
<evidence type="ECO:0000259" key="4">
    <source>
        <dbReference type="PROSITE" id="PS51084"/>
    </source>
</evidence>
<dbReference type="GO" id="GO:0009117">
    <property type="term" value="P:nucleotide metabolic process"/>
    <property type="evidence" value="ECO:0007669"/>
    <property type="project" value="TreeGrafter"/>
</dbReference>
<gene>
    <name evidence="5" type="ORF">CSW64_09595</name>
</gene>
<dbReference type="Pfam" id="PF01230">
    <property type="entry name" value="HIT"/>
    <property type="match status" value="1"/>
</dbReference>
<evidence type="ECO:0000256" key="1">
    <source>
        <dbReference type="PIRSR" id="PIRSR601310-1"/>
    </source>
</evidence>
<sequence length="145" mass="15544">MSLEGVYDDGNIFAKIIRGEAPSVKVYEDGDVLAFMDVFPQARGHLLVISKTDKARNLLEADPAALAKVVAITQKLTRAVTAALKPDGVIVSQFNGAPAGQTVYHLHFHIIPRWEGTPLGRHAEGMADVEELTALAAQISAKLDA</sequence>
<dbReference type="InterPro" id="IPR036265">
    <property type="entry name" value="HIT-like_sf"/>
</dbReference>
<dbReference type="PANTHER" id="PTHR46648:SF1">
    <property type="entry name" value="ADENOSINE 5'-MONOPHOSPHORAMIDASE HNT1"/>
    <property type="match status" value="1"/>
</dbReference>
<dbReference type="AlphaFoldDB" id="A0A2D2AXD1"/>
<dbReference type="Proteomes" id="UP000228945">
    <property type="component" value="Chromosome"/>
</dbReference>
<feature type="short sequence motif" description="Histidine triad motif" evidence="2 3">
    <location>
        <begin position="105"/>
        <end position="109"/>
    </location>
</feature>
<dbReference type="PANTHER" id="PTHR46648">
    <property type="entry name" value="HIT FAMILY PROTEIN 1"/>
    <property type="match status" value="1"/>
</dbReference>
<organism evidence="5 6">
    <name type="scientific">Caulobacter mirabilis</name>
    <dbReference type="NCBI Taxonomy" id="69666"/>
    <lineage>
        <taxon>Bacteria</taxon>
        <taxon>Pseudomonadati</taxon>
        <taxon>Pseudomonadota</taxon>
        <taxon>Alphaproteobacteria</taxon>
        <taxon>Caulobacterales</taxon>
        <taxon>Caulobacteraceae</taxon>
        <taxon>Caulobacter</taxon>
    </lineage>
</organism>
<keyword evidence="6" id="KW-1185">Reference proteome</keyword>
<dbReference type="SUPFAM" id="SSF54197">
    <property type="entry name" value="HIT-like"/>
    <property type="match status" value="1"/>
</dbReference>
<dbReference type="InterPro" id="IPR011146">
    <property type="entry name" value="HIT-like"/>
</dbReference>
<dbReference type="OrthoDB" id="9784774at2"/>
<dbReference type="CDD" id="cd01277">
    <property type="entry name" value="HINT_subgroup"/>
    <property type="match status" value="1"/>
</dbReference>
<dbReference type="Gene3D" id="3.30.428.10">
    <property type="entry name" value="HIT-like"/>
    <property type="match status" value="1"/>
</dbReference>
<dbReference type="InterPro" id="IPR001310">
    <property type="entry name" value="Histidine_triad_HIT"/>
</dbReference>
<evidence type="ECO:0000313" key="5">
    <source>
        <dbReference type="EMBL" id="ATQ42643.1"/>
    </source>
</evidence>
<dbReference type="PROSITE" id="PS51084">
    <property type="entry name" value="HIT_2"/>
    <property type="match status" value="1"/>
</dbReference>
<feature type="domain" description="HIT" evidence="4">
    <location>
        <begin position="12"/>
        <end position="120"/>
    </location>
</feature>
<dbReference type="PRINTS" id="PR00332">
    <property type="entry name" value="HISTRIAD"/>
</dbReference>
<proteinExistence type="predicted"/>
<name>A0A2D2AXD1_9CAUL</name>
<feature type="active site" description="Tele-AMP-histidine intermediate" evidence="1">
    <location>
        <position position="107"/>
    </location>
</feature>
<protein>
    <submittedName>
        <fullName evidence="5">HIT family protein</fullName>
    </submittedName>
</protein>
<dbReference type="RefSeq" id="WP_099621897.1">
    <property type="nucleotide sequence ID" value="NZ_CP024201.1"/>
</dbReference>
<evidence type="ECO:0000256" key="3">
    <source>
        <dbReference type="PROSITE-ProRule" id="PRU00464"/>
    </source>
</evidence>
<evidence type="ECO:0000256" key="2">
    <source>
        <dbReference type="PIRSR" id="PIRSR601310-3"/>
    </source>
</evidence>
<evidence type="ECO:0000313" key="6">
    <source>
        <dbReference type="Proteomes" id="UP000228945"/>
    </source>
</evidence>
<dbReference type="EMBL" id="CP024201">
    <property type="protein sequence ID" value="ATQ42643.1"/>
    <property type="molecule type" value="Genomic_DNA"/>
</dbReference>
<dbReference type="InterPro" id="IPR039384">
    <property type="entry name" value="HINT"/>
</dbReference>
<dbReference type="GO" id="GO:0003824">
    <property type="term" value="F:catalytic activity"/>
    <property type="evidence" value="ECO:0007669"/>
    <property type="project" value="InterPro"/>
</dbReference>